<accession>A0ABQ2YI19</accession>
<sequence>MITYDGHEASNPLLSAYECSHVLWRASDGRKGVAREKLHPAGEFTRIPGLEPNSLGSYQAPGASSIYVKSN</sequence>
<keyword evidence="2" id="KW-1185">Reference proteome</keyword>
<evidence type="ECO:0000313" key="2">
    <source>
        <dbReference type="Proteomes" id="UP000653056"/>
    </source>
</evidence>
<dbReference type="Proteomes" id="UP000653056">
    <property type="component" value="Unassembled WGS sequence"/>
</dbReference>
<name>A0ABQ2YI19_9GAMM</name>
<proteinExistence type="predicted"/>
<comment type="caution">
    <text evidence="1">The sequence shown here is derived from an EMBL/GenBank/DDBJ whole genome shotgun (WGS) entry which is preliminary data.</text>
</comment>
<organism evidence="1 2">
    <name type="scientific">Litchfieldella qijiaojingensis</name>
    <dbReference type="NCBI Taxonomy" id="980347"/>
    <lineage>
        <taxon>Bacteria</taxon>
        <taxon>Pseudomonadati</taxon>
        <taxon>Pseudomonadota</taxon>
        <taxon>Gammaproteobacteria</taxon>
        <taxon>Oceanospirillales</taxon>
        <taxon>Halomonadaceae</taxon>
        <taxon>Litchfieldella</taxon>
    </lineage>
</organism>
<gene>
    <name evidence="1" type="ORF">GCM10007160_08750</name>
</gene>
<protein>
    <submittedName>
        <fullName evidence="1">Uncharacterized protein</fullName>
    </submittedName>
</protein>
<reference evidence="2" key="1">
    <citation type="journal article" date="2019" name="Int. J. Syst. Evol. Microbiol.">
        <title>The Global Catalogue of Microorganisms (GCM) 10K type strain sequencing project: providing services to taxonomists for standard genome sequencing and annotation.</title>
        <authorList>
            <consortium name="The Broad Institute Genomics Platform"/>
            <consortium name="The Broad Institute Genome Sequencing Center for Infectious Disease"/>
            <person name="Wu L."/>
            <person name="Ma J."/>
        </authorList>
    </citation>
    <scope>NUCLEOTIDE SEQUENCE [LARGE SCALE GENOMIC DNA]</scope>
    <source>
        <strain evidence="2">KCTC 22228</strain>
    </source>
</reference>
<evidence type="ECO:0000313" key="1">
    <source>
        <dbReference type="EMBL" id="GGX83749.1"/>
    </source>
</evidence>
<dbReference type="EMBL" id="BMXS01000003">
    <property type="protein sequence ID" value="GGX83749.1"/>
    <property type="molecule type" value="Genomic_DNA"/>
</dbReference>